<reference evidence="5" key="2">
    <citation type="submission" date="2017-06" db="EMBL/GenBank/DDBJ databases">
        <title>WGS assembly of Brachypodium distachyon.</title>
        <authorList>
            <consortium name="The International Brachypodium Initiative"/>
            <person name="Lucas S."/>
            <person name="Harmon-Smith M."/>
            <person name="Lail K."/>
            <person name="Tice H."/>
            <person name="Grimwood J."/>
            <person name="Bruce D."/>
            <person name="Barry K."/>
            <person name="Shu S."/>
            <person name="Lindquist E."/>
            <person name="Wang M."/>
            <person name="Pitluck S."/>
            <person name="Vogel J.P."/>
            <person name="Garvin D.F."/>
            <person name="Mockler T.C."/>
            <person name="Schmutz J."/>
            <person name="Rokhsar D."/>
            <person name="Bevan M.W."/>
        </authorList>
    </citation>
    <scope>NUCLEOTIDE SEQUENCE</scope>
    <source>
        <strain evidence="5">Bd21</strain>
    </source>
</reference>
<evidence type="ECO:0000313" key="6">
    <source>
        <dbReference type="EnsemblPlants" id="PNT73849"/>
    </source>
</evidence>
<protein>
    <recommendedName>
        <fullName evidence="4">BACK domain-containing protein</fullName>
    </recommendedName>
</protein>
<dbReference type="EnsemblPlants" id="PNT73849">
    <property type="protein sequence ID" value="PNT73849"/>
    <property type="gene ID" value="BRADI_1g02890v3"/>
</dbReference>
<organism evidence="5">
    <name type="scientific">Brachypodium distachyon</name>
    <name type="common">Purple false brome</name>
    <name type="synonym">Trachynia distachya</name>
    <dbReference type="NCBI Taxonomy" id="15368"/>
    <lineage>
        <taxon>Eukaryota</taxon>
        <taxon>Viridiplantae</taxon>
        <taxon>Streptophyta</taxon>
        <taxon>Embryophyta</taxon>
        <taxon>Tracheophyta</taxon>
        <taxon>Spermatophyta</taxon>
        <taxon>Magnoliopsida</taxon>
        <taxon>Liliopsida</taxon>
        <taxon>Poales</taxon>
        <taxon>Poaceae</taxon>
        <taxon>BOP clade</taxon>
        <taxon>Pooideae</taxon>
        <taxon>Stipodae</taxon>
        <taxon>Brachypodieae</taxon>
        <taxon>Brachypodium</taxon>
    </lineage>
</organism>
<dbReference type="STRING" id="15368.A0A2K2DHV3"/>
<accession>A0A2K2DHV3</accession>
<evidence type="ECO:0000313" key="7">
    <source>
        <dbReference type="Proteomes" id="UP000008810"/>
    </source>
</evidence>
<comment type="pathway">
    <text evidence="2">Protein modification; protein ubiquitination.</text>
</comment>
<dbReference type="EMBL" id="CM000880">
    <property type="protein sequence ID" value="PNT73849.1"/>
    <property type="molecule type" value="Genomic_DNA"/>
</dbReference>
<dbReference type="InParanoid" id="A0A2K2DHV3"/>
<gene>
    <name evidence="5" type="ORF">BRADI_1g02890v3</name>
</gene>
<dbReference type="GO" id="GO:0005634">
    <property type="term" value="C:nucleus"/>
    <property type="evidence" value="ECO:0000318"/>
    <property type="project" value="GO_Central"/>
</dbReference>
<comment type="function">
    <text evidence="1">May act as a substrate-specific adapter of an E3 ubiquitin-protein ligase complex (CUL3-RBX1-BTB) which mediates the ubiquitination and subsequent proteasomal degradation of target proteins.</text>
</comment>
<feature type="domain" description="BACK" evidence="4">
    <location>
        <begin position="13"/>
        <end position="117"/>
    </location>
</feature>
<dbReference type="PANTHER" id="PTHR46336">
    <property type="entry name" value="OS02G0260700 PROTEIN"/>
    <property type="match status" value="1"/>
</dbReference>
<dbReference type="PANTHER" id="PTHR46336:SF21">
    <property type="entry name" value="OS02G0260700 PROTEIN"/>
    <property type="match status" value="1"/>
</dbReference>
<dbReference type="Pfam" id="PF07707">
    <property type="entry name" value="BACK"/>
    <property type="match status" value="1"/>
</dbReference>
<dbReference type="InterPro" id="IPR045890">
    <property type="entry name" value="POB1-like"/>
</dbReference>
<evidence type="ECO:0000256" key="1">
    <source>
        <dbReference type="ARBA" id="ARBA00002668"/>
    </source>
</evidence>
<dbReference type="FunFam" id="1.25.40.420:FF:000008">
    <property type="entry name" value="BTB/POZ domain-containing protein POB1"/>
    <property type="match status" value="1"/>
</dbReference>
<dbReference type="Proteomes" id="UP000008810">
    <property type="component" value="Chromosome 1"/>
</dbReference>
<sequence>MTIESALLYLEHGCSISQAAEVQCVIGAAKQFLAKEYTDFDKFCDEAMNISLAGIEAIFSSTDIHVISEEHVFKFLLHWARTRYLEPEERRKIWSSHLLPLVRFSHMTGTTLQAILACTDTVIDLDHEELTKRVTEVLLRKGYRAQLEGSLAAVTTTAERAYVIKPMKVVAFDQPCQQVVVYWDLTRQECSRIFPSGEIISHPFHLAGQRFSLMVVCKMEEQDEIHSFAVLLGIHGNPKGSTCMTVDHEFAARTGLSGKFVSHFGRKHTFTDDPASECEVLFRAPWSSFIADNSHFIDGVLHLRADITVVEQPAVQS</sequence>
<evidence type="ECO:0000259" key="4">
    <source>
        <dbReference type="SMART" id="SM00875"/>
    </source>
</evidence>
<evidence type="ECO:0000256" key="2">
    <source>
        <dbReference type="ARBA" id="ARBA00004906"/>
    </source>
</evidence>
<dbReference type="ExpressionAtlas" id="A0A2K2DHV3">
    <property type="expression patterns" value="baseline"/>
</dbReference>
<reference evidence="6" key="3">
    <citation type="submission" date="2018-08" db="UniProtKB">
        <authorList>
            <consortium name="EnsemblPlants"/>
        </authorList>
    </citation>
    <scope>IDENTIFICATION</scope>
    <source>
        <strain evidence="6">cv. Bd21</strain>
    </source>
</reference>
<dbReference type="OrthoDB" id="45365at2759"/>
<reference evidence="5 6" key="1">
    <citation type="journal article" date="2010" name="Nature">
        <title>Genome sequencing and analysis of the model grass Brachypodium distachyon.</title>
        <authorList>
            <consortium name="International Brachypodium Initiative"/>
        </authorList>
    </citation>
    <scope>NUCLEOTIDE SEQUENCE [LARGE SCALE GENOMIC DNA]</scope>
    <source>
        <strain evidence="5 6">Bd21</strain>
    </source>
</reference>
<evidence type="ECO:0000256" key="3">
    <source>
        <dbReference type="ARBA" id="ARBA00022786"/>
    </source>
</evidence>
<keyword evidence="7" id="KW-1185">Reference proteome</keyword>
<dbReference type="Gramene" id="PNT73849">
    <property type="protein sequence ID" value="PNT73849"/>
    <property type="gene ID" value="BRADI_1g02890v3"/>
</dbReference>
<proteinExistence type="predicted"/>
<dbReference type="InterPro" id="IPR011705">
    <property type="entry name" value="BACK"/>
</dbReference>
<name>A0A2K2DHV3_BRADI</name>
<dbReference type="SMART" id="SM00875">
    <property type="entry name" value="BACK"/>
    <property type="match status" value="1"/>
</dbReference>
<dbReference type="AlphaFoldDB" id="A0A2K2DHV3"/>
<evidence type="ECO:0000313" key="5">
    <source>
        <dbReference type="EMBL" id="PNT73849.1"/>
    </source>
</evidence>
<keyword evidence="3" id="KW-0833">Ubl conjugation pathway</keyword>
<dbReference type="GO" id="GO:0010114">
    <property type="term" value="P:response to red light"/>
    <property type="evidence" value="ECO:0000318"/>
    <property type="project" value="GO_Central"/>
</dbReference>
<dbReference type="Gene3D" id="1.25.40.420">
    <property type="match status" value="1"/>
</dbReference>